<reference evidence="3" key="1">
    <citation type="journal article" date="2019" name="Int. J. Syst. Evol. Microbiol.">
        <title>The Global Catalogue of Microorganisms (GCM) 10K type strain sequencing project: providing services to taxonomists for standard genome sequencing and annotation.</title>
        <authorList>
            <consortium name="The Broad Institute Genomics Platform"/>
            <consortium name="The Broad Institute Genome Sequencing Center for Infectious Disease"/>
            <person name="Wu L."/>
            <person name="Ma J."/>
        </authorList>
    </citation>
    <scope>NUCLEOTIDE SEQUENCE [LARGE SCALE GENOMIC DNA]</scope>
    <source>
        <strain evidence="3">NCAIM B.02333</strain>
    </source>
</reference>
<organism evidence="2 3">
    <name type="scientific">Aquipuribacter hungaricus</name>
    <dbReference type="NCBI Taxonomy" id="545624"/>
    <lineage>
        <taxon>Bacteria</taxon>
        <taxon>Bacillati</taxon>
        <taxon>Actinomycetota</taxon>
        <taxon>Actinomycetes</taxon>
        <taxon>Micrococcales</taxon>
        <taxon>Intrasporangiaceae</taxon>
        <taxon>Aquipuribacter</taxon>
    </lineage>
</organism>
<keyword evidence="3" id="KW-1185">Reference proteome</keyword>
<dbReference type="Proteomes" id="UP001595685">
    <property type="component" value="Unassembled WGS sequence"/>
</dbReference>
<protein>
    <recommendedName>
        <fullName evidence="4">GPR1/FUN34/yaaH family protein</fullName>
    </recommendedName>
</protein>
<evidence type="ECO:0000256" key="1">
    <source>
        <dbReference type="SAM" id="Phobius"/>
    </source>
</evidence>
<proteinExistence type="predicted"/>
<keyword evidence="1" id="KW-0472">Membrane</keyword>
<feature type="transmembrane region" description="Helical" evidence="1">
    <location>
        <begin position="29"/>
        <end position="49"/>
    </location>
</feature>
<feature type="transmembrane region" description="Helical" evidence="1">
    <location>
        <begin position="136"/>
        <end position="155"/>
    </location>
</feature>
<name>A0ABV7WGF8_9MICO</name>
<feature type="transmembrane region" description="Helical" evidence="1">
    <location>
        <begin position="56"/>
        <end position="78"/>
    </location>
</feature>
<comment type="caution">
    <text evidence="2">The sequence shown here is derived from an EMBL/GenBank/DDBJ whole genome shotgun (WGS) entry which is preliminary data.</text>
</comment>
<feature type="transmembrane region" description="Helical" evidence="1">
    <location>
        <begin position="162"/>
        <end position="182"/>
    </location>
</feature>
<gene>
    <name evidence="2" type="ORF">ACFOLH_11150</name>
</gene>
<keyword evidence="1" id="KW-1133">Transmembrane helix</keyword>
<evidence type="ECO:0008006" key="4">
    <source>
        <dbReference type="Google" id="ProtNLM"/>
    </source>
</evidence>
<accession>A0ABV7WGF8</accession>
<feature type="transmembrane region" description="Helical" evidence="1">
    <location>
        <begin position="84"/>
        <end position="103"/>
    </location>
</feature>
<evidence type="ECO:0000313" key="3">
    <source>
        <dbReference type="Proteomes" id="UP001595685"/>
    </source>
</evidence>
<dbReference type="EMBL" id="JBHRWW010000006">
    <property type="protein sequence ID" value="MFC3688899.1"/>
    <property type="molecule type" value="Genomic_DNA"/>
</dbReference>
<evidence type="ECO:0000313" key="2">
    <source>
        <dbReference type="EMBL" id="MFC3688899.1"/>
    </source>
</evidence>
<dbReference type="RefSeq" id="WP_340288165.1">
    <property type="nucleotide sequence ID" value="NZ_JBBEOI010000001.1"/>
</dbReference>
<feature type="transmembrane region" description="Helical" evidence="1">
    <location>
        <begin position="110"/>
        <end position="130"/>
    </location>
</feature>
<keyword evidence="1" id="KW-0812">Transmembrane</keyword>
<sequence>MSDPAAAVLPGGQLSTRIVLRPVATPLPLGFLGLFVATSAFACLQLGWLPPEQGRGVAVAALALTVPLQLLASVLGFLARDPVAGTGMGILAGTWAAVGYLTLTAPPGTSSAGLGVVLLLSAASLLVPAAAATSKLVPAAVIALSALRFAVTGIAELTASRTWYDVAGTVGLLLGLLALYAATALELEDVQHRTVLPLLRRGPAQQALQGDGADQTDQLRHEAGVRNQL</sequence>